<keyword evidence="4 6" id="KW-1133">Transmembrane helix</keyword>
<dbReference type="PANTHER" id="PTHR43461:SF1">
    <property type="entry name" value="TRANSMEMBRANE PROTEIN 256"/>
    <property type="match status" value="1"/>
</dbReference>
<dbReference type="InterPro" id="IPR036388">
    <property type="entry name" value="WH-like_DNA-bd_sf"/>
</dbReference>
<sequence>MTAREQGVVKWFNDTKGFGFIQRAGGDDDDEGSTHVAPALYLEDNRYDPARLVEEEDYEEQSTSALHNAMEQLDDRSRNILQRRWLDDDKSTLHELAAEYNVSAEHDWLMWIAISALNLALAVILGAFGAHGLKAHATEAQLAWWQTATDYFFYHALGLLALAILSKVIPQLPIKASFLLIQIGILFFCGSLYVMALGLPRGLGAITPIGGALMIAGWLTSQFAQSNGMYMQIFLNGEPQETACQNLLQLVQELSLEGKRFAVEMNEMIISKSKLELTPIAEKDRIEIIHAVGGG</sequence>
<dbReference type="CDD" id="cd00565">
    <property type="entry name" value="Ubl_ThiS"/>
    <property type="match status" value="1"/>
</dbReference>
<dbReference type="InterPro" id="IPR012340">
    <property type="entry name" value="NA-bd_OB-fold"/>
</dbReference>
<comment type="subcellular location">
    <subcellularLocation>
        <location evidence="1">Membrane</location>
        <topology evidence="1">Multi-pass membrane protein</topology>
    </subcellularLocation>
</comment>
<evidence type="ECO:0000313" key="9">
    <source>
        <dbReference type="EMBL" id="CAD7641496.1"/>
    </source>
</evidence>
<dbReference type="InterPro" id="IPR003749">
    <property type="entry name" value="ThiS/MoaD-like"/>
</dbReference>
<evidence type="ECO:0000256" key="1">
    <source>
        <dbReference type="ARBA" id="ARBA00004141"/>
    </source>
</evidence>
<dbReference type="PANTHER" id="PTHR43461">
    <property type="entry name" value="TRANSMEMBRANE PROTEIN 256"/>
    <property type="match status" value="1"/>
</dbReference>
<dbReference type="NCBIfam" id="TIGR01683">
    <property type="entry name" value="thiS"/>
    <property type="match status" value="1"/>
</dbReference>
<feature type="transmembrane region" description="Helical" evidence="6">
    <location>
        <begin position="108"/>
        <end position="131"/>
    </location>
</feature>
<evidence type="ECO:0000256" key="2">
    <source>
        <dbReference type="ARBA" id="ARBA00006208"/>
    </source>
</evidence>
<dbReference type="Gene3D" id="1.10.10.10">
    <property type="entry name" value="Winged helix-like DNA-binding domain superfamily/Winged helix DNA-binding domain"/>
    <property type="match status" value="1"/>
</dbReference>
<evidence type="ECO:0000313" key="10">
    <source>
        <dbReference type="Proteomes" id="UP000728032"/>
    </source>
</evidence>
<dbReference type="InterPro" id="IPR010035">
    <property type="entry name" value="Thi_S"/>
</dbReference>
<keyword evidence="3 6" id="KW-0812">Transmembrane</keyword>
<dbReference type="Gene3D" id="3.10.20.30">
    <property type="match status" value="1"/>
</dbReference>
<feature type="transmembrane region" description="Helical" evidence="6">
    <location>
        <begin position="176"/>
        <end position="196"/>
    </location>
</feature>
<dbReference type="Pfam" id="PF02597">
    <property type="entry name" value="ThiS"/>
    <property type="match status" value="1"/>
</dbReference>
<feature type="transmembrane region" description="Helical" evidence="6">
    <location>
        <begin position="202"/>
        <end position="221"/>
    </location>
</feature>
<dbReference type="Pfam" id="PF00313">
    <property type="entry name" value="CSD"/>
    <property type="match status" value="1"/>
</dbReference>
<feature type="domain" description="RNA polymerase sigma-70 region 4" evidence="8">
    <location>
        <begin position="69"/>
        <end position="106"/>
    </location>
</feature>
<dbReference type="SUPFAM" id="SSF54285">
    <property type="entry name" value="MoaD/ThiS"/>
    <property type="match status" value="1"/>
</dbReference>
<keyword evidence="10" id="KW-1185">Reference proteome</keyword>
<evidence type="ECO:0000256" key="3">
    <source>
        <dbReference type="ARBA" id="ARBA00022692"/>
    </source>
</evidence>
<dbReference type="InterPro" id="IPR006696">
    <property type="entry name" value="DUF423"/>
</dbReference>
<dbReference type="InterPro" id="IPR016155">
    <property type="entry name" value="Mopterin_synth/thiamin_S_b"/>
</dbReference>
<dbReference type="SUPFAM" id="SSF50249">
    <property type="entry name" value="Nucleic acid-binding proteins"/>
    <property type="match status" value="1"/>
</dbReference>
<reference evidence="9" key="1">
    <citation type="submission" date="2020-11" db="EMBL/GenBank/DDBJ databases">
        <authorList>
            <person name="Tran Van P."/>
        </authorList>
    </citation>
    <scope>NUCLEOTIDE SEQUENCE</scope>
</reference>
<feature type="domain" description="CSD" evidence="7">
    <location>
        <begin position="6"/>
        <end position="29"/>
    </location>
</feature>
<dbReference type="EMBL" id="OC915684">
    <property type="protein sequence ID" value="CAD7641496.1"/>
    <property type="molecule type" value="Genomic_DNA"/>
</dbReference>
<feature type="transmembrane region" description="Helical" evidence="6">
    <location>
        <begin position="151"/>
        <end position="169"/>
    </location>
</feature>
<dbReference type="Proteomes" id="UP000728032">
    <property type="component" value="Unassembled WGS sequence"/>
</dbReference>
<dbReference type="GO" id="GO:0003676">
    <property type="term" value="F:nucleic acid binding"/>
    <property type="evidence" value="ECO:0007669"/>
    <property type="project" value="InterPro"/>
</dbReference>
<proteinExistence type="inferred from homology"/>
<evidence type="ECO:0000256" key="4">
    <source>
        <dbReference type="ARBA" id="ARBA00022989"/>
    </source>
</evidence>
<evidence type="ECO:0000259" key="7">
    <source>
        <dbReference type="Pfam" id="PF00313"/>
    </source>
</evidence>
<dbReference type="CDD" id="cd04458">
    <property type="entry name" value="CSP_CDS"/>
    <property type="match status" value="1"/>
</dbReference>
<dbReference type="GO" id="GO:0003700">
    <property type="term" value="F:DNA-binding transcription factor activity"/>
    <property type="evidence" value="ECO:0007669"/>
    <property type="project" value="InterPro"/>
</dbReference>
<dbReference type="SUPFAM" id="SSF88659">
    <property type="entry name" value="Sigma3 and sigma4 domains of RNA polymerase sigma factors"/>
    <property type="match status" value="1"/>
</dbReference>
<dbReference type="AlphaFoldDB" id="A0A7R9QER4"/>
<dbReference type="InterPro" id="IPR002059">
    <property type="entry name" value="CSP_DNA-bd"/>
</dbReference>
<protein>
    <submittedName>
        <fullName evidence="9">Uncharacterized protein</fullName>
    </submittedName>
</protein>
<dbReference type="OrthoDB" id="269173at2759"/>
<organism evidence="9">
    <name type="scientific">Oppiella nova</name>
    <dbReference type="NCBI Taxonomy" id="334625"/>
    <lineage>
        <taxon>Eukaryota</taxon>
        <taxon>Metazoa</taxon>
        <taxon>Ecdysozoa</taxon>
        <taxon>Arthropoda</taxon>
        <taxon>Chelicerata</taxon>
        <taxon>Arachnida</taxon>
        <taxon>Acari</taxon>
        <taxon>Acariformes</taxon>
        <taxon>Sarcoptiformes</taxon>
        <taxon>Oribatida</taxon>
        <taxon>Brachypylina</taxon>
        <taxon>Oppioidea</taxon>
        <taxon>Oppiidae</taxon>
        <taxon>Oppiella</taxon>
    </lineage>
</organism>
<dbReference type="Gene3D" id="2.40.50.140">
    <property type="entry name" value="Nucleic acid-binding proteins"/>
    <property type="match status" value="1"/>
</dbReference>
<accession>A0A7R9QER4</accession>
<dbReference type="InterPro" id="IPR012675">
    <property type="entry name" value="Beta-grasp_dom_sf"/>
</dbReference>
<keyword evidence="5 6" id="KW-0472">Membrane</keyword>
<gene>
    <name evidence="9" type="ORF">ONB1V03_LOCUS3132</name>
</gene>
<name>A0A7R9QER4_9ACAR</name>
<comment type="similarity">
    <text evidence="2">Belongs to the TMEM256 family.</text>
</comment>
<dbReference type="GO" id="GO:0016020">
    <property type="term" value="C:membrane"/>
    <property type="evidence" value="ECO:0007669"/>
    <property type="project" value="UniProtKB-SubCell"/>
</dbReference>
<dbReference type="Pfam" id="PF04545">
    <property type="entry name" value="Sigma70_r4"/>
    <property type="match status" value="1"/>
</dbReference>
<dbReference type="InterPro" id="IPR007630">
    <property type="entry name" value="RNA_pol_sigma70_r4"/>
</dbReference>
<evidence type="ECO:0000256" key="5">
    <source>
        <dbReference type="ARBA" id="ARBA00023136"/>
    </source>
</evidence>
<dbReference type="EMBL" id="CAJPVJ010000859">
    <property type="protein sequence ID" value="CAG2163558.1"/>
    <property type="molecule type" value="Genomic_DNA"/>
</dbReference>
<dbReference type="InterPro" id="IPR013324">
    <property type="entry name" value="RNA_pol_sigma_r3/r4-like"/>
</dbReference>
<dbReference type="Pfam" id="PF04241">
    <property type="entry name" value="DUF423"/>
    <property type="match status" value="1"/>
</dbReference>
<evidence type="ECO:0000256" key="6">
    <source>
        <dbReference type="SAM" id="Phobius"/>
    </source>
</evidence>
<evidence type="ECO:0000259" key="8">
    <source>
        <dbReference type="Pfam" id="PF04545"/>
    </source>
</evidence>
<dbReference type="GO" id="GO:0006352">
    <property type="term" value="P:DNA-templated transcription initiation"/>
    <property type="evidence" value="ECO:0007669"/>
    <property type="project" value="InterPro"/>
</dbReference>